<feature type="signal peptide" evidence="2">
    <location>
        <begin position="1"/>
        <end position="18"/>
    </location>
</feature>
<sequence>MKKIIFLLVIALPVAGFAQSGLLSKLKQKVKDRIEQRTDEGMDKAIDKTEEGVKKTTTAKSKDANKDEPTATTEATSTDPQSSFASYSHYDFIPGDNIVYAEDFSQDVIGEFPLKWATSSRGETVTIKGTEGKWLRMFQNGLFLSPYIKNLPENFTAEFDLVSQC</sequence>
<evidence type="ECO:0000313" key="4">
    <source>
        <dbReference type="Proteomes" id="UP001560573"/>
    </source>
</evidence>
<evidence type="ECO:0000313" key="3">
    <source>
        <dbReference type="EMBL" id="MEX6686352.1"/>
    </source>
</evidence>
<dbReference type="RefSeq" id="WP_369327749.1">
    <property type="nucleotide sequence ID" value="NZ_JAULBC010000001.1"/>
</dbReference>
<feature type="chain" id="PRO_5046357797" evidence="2">
    <location>
        <begin position="19"/>
        <end position="165"/>
    </location>
</feature>
<gene>
    <name evidence="3" type="ORF">QTN47_02545</name>
</gene>
<feature type="compositionally biased region" description="Basic and acidic residues" evidence="1">
    <location>
        <begin position="36"/>
        <end position="69"/>
    </location>
</feature>
<organism evidence="3 4">
    <name type="scientific">Danxiaibacter flavus</name>
    <dbReference type="NCBI Taxonomy" id="3049108"/>
    <lineage>
        <taxon>Bacteria</taxon>
        <taxon>Pseudomonadati</taxon>
        <taxon>Bacteroidota</taxon>
        <taxon>Chitinophagia</taxon>
        <taxon>Chitinophagales</taxon>
        <taxon>Chitinophagaceae</taxon>
        <taxon>Danxiaibacter</taxon>
    </lineage>
</organism>
<comment type="caution">
    <text evidence="3">The sequence shown here is derived from an EMBL/GenBank/DDBJ whole genome shotgun (WGS) entry which is preliminary data.</text>
</comment>
<keyword evidence="4" id="KW-1185">Reference proteome</keyword>
<reference evidence="3 4" key="1">
    <citation type="submission" date="2023-07" db="EMBL/GenBank/DDBJ databases">
        <authorList>
            <person name="Lian W.-H."/>
        </authorList>
    </citation>
    <scope>NUCLEOTIDE SEQUENCE [LARGE SCALE GENOMIC DNA]</scope>
    <source>
        <strain evidence="3 4">SYSU DXS3180</strain>
    </source>
</reference>
<keyword evidence="2" id="KW-0732">Signal</keyword>
<dbReference type="EMBL" id="JAULBC010000001">
    <property type="protein sequence ID" value="MEX6686352.1"/>
    <property type="molecule type" value="Genomic_DNA"/>
</dbReference>
<name>A0ABV3Z912_9BACT</name>
<feature type="compositionally biased region" description="Polar residues" evidence="1">
    <location>
        <begin position="70"/>
        <end position="83"/>
    </location>
</feature>
<dbReference type="Proteomes" id="UP001560573">
    <property type="component" value="Unassembled WGS sequence"/>
</dbReference>
<evidence type="ECO:0000256" key="2">
    <source>
        <dbReference type="SAM" id="SignalP"/>
    </source>
</evidence>
<feature type="region of interest" description="Disordered" evidence="1">
    <location>
        <begin position="36"/>
        <end position="83"/>
    </location>
</feature>
<accession>A0ABV3Z912</accession>
<proteinExistence type="predicted"/>
<evidence type="ECO:0000256" key="1">
    <source>
        <dbReference type="SAM" id="MobiDB-lite"/>
    </source>
</evidence>
<protein>
    <submittedName>
        <fullName evidence="3">Uncharacterized protein</fullName>
    </submittedName>
</protein>